<organism evidence="2 3">
    <name type="scientific">Candidatus Woesebacteria bacterium GW2011_GWA2_33_28</name>
    <dbReference type="NCBI Taxonomy" id="1618561"/>
    <lineage>
        <taxon>Bacteria</taxon>
        <taxon>Candidatus Woeseibacteriota</taxon>
    </lineage>
</organism>
<dbReference type="EMBL" id="LBOZ01000005">
    <property type="protein sequence ID" value="KKP47207.1"/>
    <property type="molecule type" value="Genomic_DNA"/>
</dbReference>
<reference evidence="2 3" key="1">
    <citation type="journal article" date="2015" name="Nature">
        <title>rRNA introns, odd ribosomes, and small enigmatic genomes across a large radiation of phyla.</title>
        <authorList>
            <person name="Brown C.T."/>
            <person name="Hug L.A."/>
            <person name="Thomas B.C."/>
            <person name="Sharon I."/>
            <person name="Castelle C.J."/>
            <person name="Singh A."/>
            <person name="Wilkins M.J."/>
            <person name="Williams K.H."/>
            <person name="Banfield J.F."/>
        </authorList>
    </citation>
    <scope>NUCLEOTIDE SEQUENCE [LARGE SCALE GENOMIC DNA]</scope>
</reference>
<comment type="caution">
    <text evidence="2">The sequence shown here is derived from an EMBL/GenBank/DDBJ whole genome shotgun (WGS) entry which is preliminary data.</text>
</comment>
<accession>A0A0G0CVA3</accession>
<keyword evidence="1" id="KW-1133">Transmembrane helix</keyword>
<proteinExistence type="predicted"/>
<feature type="transmembrane region" description="Helical" evidence="1">
    <location>
        <begin position="34"/>
        <end position="56"/>
    </location>
</feature>
<dbReference type="AlphaFoldDB" id="A0A0G0CVA3"/>
<evidence type="ECO:0000313" key="2">
    <source>
        <dbReference type="EMBL" id="KKP47207.1"/>
    </source>
</evidence>
<keyword evidence="1" id="KW-0812">Transmembrane</keyword>
<name>A0A0G0CVA3_9BACT</name>
<sequence length="125" mass="14192">MKNINNILDKLKPKLLSLDMKFQSLIPNPKLRKLLYYAIGVLFVFMLFLILLGLILSPFMKNGDSDGLTLNKPKIEAPSPATRVNLNSTQKELLELENKVRDLKFPESILTIPNIESGIKIQKND</sequence>
<keyword evidence="1" id="KW-0472">Membrane</keyword>
<gene>
    <name evidence="2" type="ORF">UR38_C0005G0020</name>
</gene>
<evidence type="ECO:0000256" key="1">
    <source>
        <dbReference type="SAM" id="Phobius"/>
    </source>
</evidence>
<dbReference type="Proteomes" id="UP000033995">
    <property type="component" value="Unassembled WGS sequence"/>
</dbReference>
<evidence type="ECO:0000313" key="3">
    <source>
        <dbReference type="Proteomes" id="UP000033995"/>
    </source>
</evidence>
<protein>
    <submittedName>
        <fullName evidence="2">Uncharacterized protein</fullName>
    </submittedName>
</protein>